<feature type="domain" description="Ig-like" evidence="4">
    <location>
        <begin position="91"/>
        <end position="174"/>
    </location>
</feature>
<dbReference type="FunFam" id="2.60.40.10:FF:000032">
    <property type="entry name" value="palladin isoform X1"/>
    <property type="match status" value="1"/>
</dbReference>
<dbReference type="GO" id="GO:0005178">
    <property type="term" value="F:integrin binding"/>
    <property type="evidence" value="ECO:0007669"/>
    <property type="project" value="InterPro"/>
</dbReference>
<dbReference type="Gene3D" id="2.60.40.10">
    <property type="entry name" value="Immunoglobulins"/>
    <property type="match status" value="3"/>
</dbReference>
<evidence type="ECO:0000256" key="1">
    <source>
        <dbReference type="ARBA" id="ARBA00023157"/>
    </source>
</evidence>
<dbReference type="PANTHER" id="PTHR13771">
    <property type="entry name" value="INTERCELLULAR ADHESION MOLECULE"/>
    <property type="match status" value="1"/>
</dbReference>
<feature type="domain" description="Ig-like" evidence="4">
    <location>
        <begin position="183"/>
        <end position="277"/>
    </location>
</feature>
<organism evidence="5 6">
    <name type="scientific">Seriola dumerili</name>
    <name type="common">Greater amberjack</name>
    <name type="synonym">Caranx dumerili</name>
    <dbReference type="NCBI Taxonomy" id="41447"/>
    <lineage>
        <taxon>Eukaryota</taxon>
        <taxon>Metazoa</taxon>
        <taxon>Chordata</taxon>
        <taxon>Craniata</taxon>
        <taxon>Vertebrata</taxon>
        <taxon>Euteleostomi</taxon>
        <taxon>Actinopterygii</taxon>
        <taxon>Neopterygii</taxon>
        <taxon>Teleostei</taxon>
        <taxon>Neoteleostei</taxon>
        <taxon>Acanthomorphata</taxon>
        <taxon>Carangaria</taxon>
        <taxon>Carangiformes</taxon>
        <taxon>Carangidae</taxon>
        <taxon>Seriola</taxon>
    </lineage>
</organism>
<dbReference type="InterPro" id="IPR047012">
    <property type="entry name" value="ICAM_VCAM"/>
</dbReference>
<evidence type="ECO:0000256" key="2">
    <source>
        <dbReference type="ARBA" id="ARBA00023319"/>
    </source>
</evidence>
<proteinExistence type="predicted"/>
<keyword evidence="6" id="KW-1185">Reference proteome</keyword>
<dbReference type="Ensembl" id="ENSSDUT00000029951.1">
    <property type="protein sequence ID" value="ENSSDUP00000029453.1"/>
    <property type="gene ID" value="ENSSDUG00000021224.1"/>
</dbReference>
<evidence type="ECO:0000313" key="6">
    <source>
        <dbReference type="Proteomes" id="UP000261420"/>
    </source>
</evidence>
<reference evidence="5" key="1">
    <citation type="submission" date="2025-08" db="UniProtKB">
        <authorList>
            <consortium name="Ensembl"/>
        </authorList>
    </citation>
    <scope>IDENTIFICATION</scope>
</reference>
<keyword evidence="1" id="KW-1015">Disulfide bond</keyword>
<dbReference type="SMART" id="SM00408">
    <property type="entry name" value="IGc2"/>
    <property type="match status" value="1"/>
</dbReference>
<evidence type="ECO:0000256" key="3">
    <source>
        <dbReference type="SAM" id="SignalP"/>
    </source>
</evidence>
<name>A0A3B4VF01_SERDU</name>
<evidence type="ECO:0000313" key="5">
    <source>
        <dbReference type="Ensembl" id="ENSSDUP00000029453.1"/>
    </source>
</evidence>
<dbReference type="SMART" id="SM00409">
    <property type="entry name" value="IG"/>
    <property type="match status" value="2"/>
</dbReference>
<dbReference type="GO" id="GO:0007155">
    <property type="term" value="P:cell adhesion"/>
    <property type="evidence" value="ECO:0007669"/>
    <property type="project" value="InterPro"/>
</dbReference>
<sequence>THLNFFFFFFFFTITQYTTNFILSNVVVRYGDPVSVNCSTSETVFEGMGWEATEGGLSPEKVNHSTWSVKNLINWDIFAKCFLNPLPETFPEQVSISSSSGPNGVMREEEEYSFTCHIQHVAPVQNLTVRWYKENTLLRTDTFYSTSKKPVDQSSVYNFTAKRQDNGVTLKCEAHVDLGPEGPQFNSSSEYTITVHCKYLEDAEVEVGSNVSLKCSSMSNPRPQYIWNYYRTDNVMEENEDGVSRLLIINATAYNSGSYTCCTSNERGEVSKTARVTVKSKVNITFDTSCTDIQLVQRITPIDLIFPLVPPRGSHLWL</sequence>
<evidence type="ECO:0000259" key="4">
    <source>
        <dbReference type="PROSITE" id="PS50835"/>
    </source>
</evidence>
<dbReference type="OMA" id="CHAWNDI"/>
<dbReference type="InterPro" id="IPR036179">
    <property type="entry name" value="Ig-like_dom_sf"/>
</dbReference>
<dbReference type="InterPro" id="IPR013783">
    <property type="entry name" value="Ig-like_fold"/>
</dbReference>
<feature type="signal peptide" evidence="3">
    <location>
        <begin position="1"/>
        <end position="20"/>
    </location>
</feature>
<dbReference type="Proteomes" id="UP000261420">
    <property type="component" value="Unplaced"/>
</dbReference>
<dbReference type="SUPFAM" id="SSF48726">
    <property type="entry name" value="Immunoglobulin"/>
    <property type="match status" value="3"/>
</dbReference>
<dbReference type="Pfam" id="PF13895">
    <property type="entry name" value="Ig_2"/>
    <property type="match status" value="1"/>
</dbReference>
<dbReference type="STRING" id="41447.ENSSDUP00000029453"/>
<dbReference type="AlphaFoldDB" id="A0A3B4VF01"/>
<protein>
    <recommendedName>
        <fullName evidence="4">Ig-like domain-containing protein</fullName>
    </recommendedName>
</protein>
<dbReference type="PROSITE" id="PS50835">
    <property type="entry name" value="IG_LIKE"/>
    <property type="match status" value="2"/>
</dbReference>
<dbReference type="GeneTree" id="ENSGT00940000159005"/>
<dbReference type="InterPro" id="IPR003599">
    <property type="entry name" value="Ig_sub"/>
</dbReference>
<dbReference type="InterPro" id="IPR003598">
    <property type="entry name" value="Ig_sub2"/>
</dbReference>
<dbReference type="InterPro" id="IPR007110">
    <property type="entry name" value="Ig-like_dom"/>
</dbReference>
<dbReference type="PANTHER" id="PTHR13771:SF9">
    <property type="entry name" value="INTERCELLULAR ADHESION MOLECULE 5"/>
    <property type="match status" value="1"/>
</dbReference>
<accession>A0A3B4VF01</accession>
<reference evidence="5" key="2">
    <citation type="submission" date="2025-09" db="UniProtKB">
        <authorList>
            <consortium name="Ensembl"/>
        </authorList>
    </citation>
    <scope>IDENTIFICATION</scope>
</reference>
<keyword evidence="2" id="KW-0393">Immunoglobulin domain</keyword>
<feature type="chain" id="PRO_5017444421" description="Ig-like domain-containing protein" evidence="3">
    <location>
        <begin position="21"/>
        <end position="318"/>
    </location>
</feature>
<keyword evidence="3" id="KW-0732">Signal</keyword>